<sequence>MERDELTSLLAGESPVIRACREALDRGASFRIWDGVVPANNLASTYRGREAITRDRGIPTLGFAAAVETLHALGEQPVRLGGVTQLDPPYYFQLFLAADAASVLACIGVDQKHQTQVQSS</sequence>
<gene>
    <name evidence="1" type="ORF">CSH63_21300</name>
</gene>
<evidence type="ECO:0000313" key="2">
    <source>
        <dbReference type="Proteomes" id="UP000267804"/>
    </source>
</evidence>
<dbReference type="EMBL" id="CP024087">
    <property type="protein sequence ID" value="AYF29967.1"/>
    <property type="molecule type" value="Genomic_DNA"/>
</dbReference>
<proteinExistence type="predicted"/>
<evidence type="ECO:0000313" key="1">
    <source>
        <dbReference type="EMBL" id="AYF29967.1"/>
    </source>
</evidence>
<dbReference type="KEGG" id="mtua:CSH63_21300"/>
<dbReference type="RefSeq" id="WP_120571802.1">
    <property type="nucleotide sequence ID" value="NZ_CP024087.1"/>
</dbReference>
<accession>A0A386WNL2</accession>
<name>A0A386WNL2_9ACTN</name>
<reference evidence="1 2" key="1">
    <citation type="submission" date="2017-10" db="EMBL/GenBank/DDBJ databases">
        <title>Integration of genomic and chemical information greatly accelerates assignment of the full stereostructure of myelolactone, a potent inhibitor of myeloma from a marine-derived Micromonospora.</title>
        <authorList>
            <person name="Kim M.C."/>
            <person name="Machado H."/>
            <person name="Jensen P.R."/>
            <person name="Fenical W."/>
        </authorList>
    </citation>
    <scope>NUCLEOTIDE SEQUENCE [LARGE SCALE GENOMIC DNA]</scope>
    <source>
        <strain evidence="1 2">CNY-010</strain>
    </source>
</reference>
<dbReference type="AlphaFoldDB" id="A0A386WNL2"/>
<protein>
    <submittedName>
        <fullName evidence="1">Uncharacterized protein</fullName>
    </submittedName>
</protein>
<dbReference type="Proteomes" id="UP000267804">
    <property type="component" value="Chromosome"/>
</dbReference>
<organism evidence="1 2">
    <name type="scientific">Micromonospora tulbaghiae</name>
    <dbReference type="NCBI Taxonomy" id="479978"/>
    <lineage>
        <taxon>Bacteria</taxon>
        <taxon>Bacillati</taxon>
        <taxon>Actinomycetota</taxon>
        <taxon>Actinomycetes</taxon>
        <taxon>Micromonosporales</taxon>
        <taxon>Micromonosporaceae</taxon>
        <taxon>Micromonospora</taxon>
    </lineage>
</organism>